<keyword evidence="1" id="KW-0472">Membrane</keyword>
<dbReference type="EMBL" id="VKLW01000045">
    <property type="protein sequence ID" value="TYK31988.1"/>
    <property type="molecule type" value="Genomic_DNA"/>
</dbReference>
<feature type="transmembrane region" description="Helical" evidence="1">
    <location>
        <begin position="59"/>
        <end position="78"/>
    </location>
</feature>
<keyword evidence="3" id="KW-0645">Protease</keyword>
<name>A0A5D3F7I4_9BACE</name>
<sequence length="245" mass="28188">MFYEMDKLSSPQRLLSLTDFGVLALIFFGYFTSLSLQMYLGTADPQTPSAASFSDEQNIFAFILELVLLSIAGFYLWWRKFDFSVLDFSVRWYTLPVMFALILLGGGILDVCIYGAYWLKYGVNPLDYFFTWNSNPDANLFGHINIWLLLFALLNGFFEEFFFMGLTFAVTAKYRVIAIIASVFIRFSFHVYQGLLSALGIALMGVVFIWVRQRFTSLVPFALVHSIFDIFGAGIFFWVYMIFLS</sequence>
<feature type="transmembrane region" description="Helical" evidence="1">
    <location>
        <begin position="161"/>
        <end position="185"/>
    </location>
</feature>
<keyword evidence="1" id="KW-1133">Transmembrane helix</keyword>
<reference evidence="3 4" key="1">
    <citation type="submission" date="2019-07" db="EMBL/GenBank/DDBJ databases">
        <title>Draft Genome Sequences of Bacteroides pyogenes Strains Isolated from the Uterus Holstein Dairy Cows with Metritis.</title>
        <authorList>
            <person name="Cunha F."/>
            <person name="Galvao K.N."/>
            <person name="Jeon S.J."/>
            <person name="Jeong K.C."/>
        </authorList>
    </citation>
    <scope>NUCLEOTIDE SEQUENCE [LARGE SCALE GENOMIC DNA]</scope>
    <source>
        <strain evidence="3 4">KG-31</strain>
    </source>
</reference>
<evidence type="ECO:0000256" key="1">
    <source>
        <dbReference type="SAM" id="Phobius"/>
    </source>
</evidence>
<gene>
    <name evidence="3" type="ORF">FNJ60_14145</name>
</gene>
<dbReference type="InterPro" id="IPR003675">
    <property type="entry name" value="Rce1/LyrA-like_dom"/>
</dbReference>
<dbReference type="GO" id="GO:0006508">
    <property type="term" value="P:proteolysis"/>
    <property type="evidence" value="ECO:0007669"/>
    <property type="project" value="UniProtKB-KW"/>
</dbReference>
<keyword evidence="3" id="KW-0482">Metalloprotease</keyword>
<evidence type="ECO:0000259" key="2">
    <source>
        <dbReference type="Pfam" id="PF02517"/>
    </source>
</evidence>
<evidence type="ECO:0000313" key="4">
    <source>
        <dbReference type="Proteomes" id="UP000324383"/>
    </source>
</evidence>
<feature type="transmembrane region" description="Helical" evidence="1">
    <location>
        <begin position="138"/>
        <end position="154"/>
    </location>
</feature>
<dbReference type="GO" id="GO:0004175">
    <property type="term" value="F:endopeptidase activity"/>
    <property type="evidence" value="ECO:0007669"/>
    <property type="project" value="UniProtKB-ARBA"/>
</dbReference>
<feature type="domain" description="CAAX prenyl protease 2/Lysostaphin resistance protein A-like" evidence="2">
    <location>
        <begin position="146"/>
        <end position="230"/>
    </location>
</feature>
<keyword evidence="4" id="KW-1185">Reference proteome</keyword>
<feature type="transmembrane region" description="Helical" evidence="1">
    <location>
        <begin position="20"/>
        <end position="39"/>
    </location>
</feature>
<keyword evidence="1" id="KW-0812">Transmembrane</keyword>
<comment type="caution">
    <text evidence="3">The sequence shown here is derived from an EMBL/GenBank/DDBJ whole genome shotgun (WGS) entry which is preliminary data.</text>
</comment>
<dbReference type="AlphaFoldDB" id="A0A5D3F7I4"/>
<dbReference type="GO" id="GO:0080120">
    <property type="term" value="P:CAAX-box protein maturation"/>
    <property type="evidence" value="ECO:0007669"/>
    <property type="project" value="UniProtKB-ARBA"/>
</dbReference>
<protein>
    <submittedName>
        <fullName evidence="3">CPBP family intramembrane metalloprotease</fullName>
    </submittedName>
</protein>
<organism evidence="3 4">
    <name type="scientific">Bacteroides pyogenes</name>
    <dbReference type="NCBI Taxonomy" id="310300"/>
    <lineage>
        <taxon>Bacteria</taxon>
        <taxon>Pseudomonadati</taxon>
        <taxon>Bacteroidota</taxon>
        <taxon>Bacteroidia</taxon>
        <taxon>Bacteroidales</taxon>
        <taxon>Bacteroidaceae</taxon>
        <taxon>Bacteroides</taxon>
    </lineage>
</organism>
<accession>A0A5D3F7I4</accession>
<keyword evidence="3" id="KW-0378">Hydrolase</keyword>
<dbReference type="GO" id="GO:0008237">
    <property type="term" value="F:metallopeptidase activity"/>
    <property type="evidence" value="ECO:0007669"/>
    <property type="project" value="UniProtKB-KW"/>
</dbReference>
<evidence type="ECO:0000313" key="3">
    <source>
        <dbReference type="EMBL" id="TYK31988.1"/>
    </source>
</evidence>
<feature type="transmembrane region" description="Helical" evidence="1">
    <location>
        <begin position="191"/>
        <end position="211"/>
    </location>
</feature>
<feature type="transmembrane region" description="Helical" evidence="1">
    <location>
        <begin position="90"/>
        <end position="118"/>
    </location>
</feature>
<dbReference type="Proteomes" id="UP000324383">
    <property type="component" value="Unassembled WGS sequence"/>
</dbReference>
<proteinExistence type="predicted"/>
<dbReference type="Pfam" id="PF02517">
    <property type="entry name" value="Rce1-like"/>
    <property type="match status" value="1"/>
</dbReference>
<feature type="transmembrane region" description="Helical" evidence="1">
    <location>
        <begin position="218"/>
        <end position="243"/>
    </location>
</feature>